<sequence>MSERHPPLDSSENANEADNEADNDPFEIDKLILDYDYLLYKIQDELESIQLKTLEVCQKQNVLVEDGLIEDVIDGNIAMAKDLLDKCDDLEKHYDQLDAVEGIVVSFKSRLKRVVTQYKKYIDMKK</sequence>
<dbReference type="PANTHER" id="PTHR39145:SF1">
    <property type="entry name" value="BIOGENESIS OF LYSOSOME-RELATED ORGANELLES COMPLEX 1 SUBUNIT CNL1"/>
    <property type="match status" value="1"/>
</dbReference>
<dbReference type="OrthoDB" id="5424991at2759"/>
<dbReference type="CDD" id="cd24144">
    <property type="entry name" value="BLOC1_CNL1"/>
    <property type="match status" value="1"/>
</dbReference>
<evidence type="ECO:0000256" key="6">
    <source>
        <dbReference type="ARBA" id="ARBA00022490"/>
    </source>
</evidence>
<evidence type="ECO:0000313" key="10">
    <source>
        <dbReference type="Proteomes" id="UP000031516"/>
    </source>
</evidence>
<gene>
    <name evidence="9" type="ORF">KLDO_g3316</name>
</gene>
<dbReference type="Proteomes" id="UP000031516">
    <property type="component" value="Unassembled WGS sequence"/>
</dbReference>
<dbReference type="GO" id="GO:0007032">
    <property type="term" value="P:endosome organization"/>
    <property type="evidence" value="ECO:0007669"/>
    <property type="project" value="TreeGrafter"/>
</dbReference>
<evidence type="ECO:0000256" key="7">
    <source>
        <dbReference type="ARBA" id="ARBA00029995"/>
    </source>
</evidence>
<evidence type="ECO:0000256" key="4">
    <source>
        <dbReference type="ARBA" id="ARBA00014971"/>
    </source>
</evidence>
<evidence type="ECO:0000256" key="5">
    <source>
        <dbReference type="ARBA" id="ARBA00022448"/>
    </source>
</evidence>
<evidence type="ECO:0000256" key="8">
    <source>
        <dbReference type="SAM" id="MobiDB-lite"/>
    </source>
</evidence>
<evidence type="ECO:0000313" key="9">
    <source>
        <dbReference type="EMBL" id="CDO95068.1"/>
    </source>
</evidence>
<dbReference type="GO" id="GO:0031083">
    <property type="term" value="C:BLOC-1 complex"/>
    <property type="evidence" value="ECO:0007669"/>
    <property type="project" value="InterPro"/>
</dbReference>
<keyword evidence="10" id="KW-1185">Reference proteome</keyword>
<organism evidence="9 10">
    <name type="scientific">Kluyveromyces dobzhanskii CBS 2104</name>
    <dbReference type="NCBI Taxonomy" id="1427455"/>
    <lineage>
        <taxon>Eukaryota</taxon>
        <taxon>Fungi</taxon>
        <taxon>Dikarya</taxon>
        <taxon>Ascomycota</taxon>
        <taxon>Saccharomycotina</taxon>
        <taxon>Saccharomycetes</taxon>
        <taxon>Saccharomycetales</taxon>
        <taxon>Saccharomycetaceae</taxon>
        <taxon>Kluyveromyces</taxon>
    </lineage>
</organism>
<evidence type="ECO:0000256" key="2">
    <source>
        <dbReference type="ARBA" id="ARBA00004496"/>
    </source>
</evidence>
<dbReference type="PANTHER" id="PTHR39145">
    <property type="entry name" value="BIOGENESIS OF LYSOSOME-RELATED ORGANELLES COMPLEX 1 SUBUNIT CNL1"/>
    <property type="match status" value="1"/>
</dbReference>
<protein>
    <recommendedName>
        <fullName evidence="4">Biogenesis of lysosome-related organelles complex 1 subunit CNL1</fullName>
    </recommendedName>
    <alternativeName>
        <fullName evidence="7">CNO-like protein 1</fullName>
    </alternativeName>
</protein>
<dbReference type="GO" id="GO:0005737">
    <property type="term" value="C:cytoplasm"/>
    <property type="evidence" value="ECO:0007669"/>
    <property type="project" value="UniProtKB-SubCell"/>
</dbReference>
<comment type="caution">
    <text evidence="9">The sequence shown here is derived from an EMBL/GenBank/DDBJ whole genome shotgun (WGS) entry which is preliminary data.</text>
</comment>
<name>A0A0A8LAB9_9SACH</name>
<dbReference type="EMBL" id="CCBQ010000042">
    <property type="protein sequence ID" value="CDO95068.1"/>
    <property type="molecule type" value="Genomic_DNA"/>
</dbReference>
<proteinExistence type="inferred from homology"/>
<comment type="function">
    <text evidence="1">Component of the biogenesis of lysosome-related organelles complex-1 (BLOC-1), a complex that is involved in endosomal cargo sorting.</text>
</comment>
<keyword evidence="6" id="KW-0963">Cytoplasm</keyword>
<dbReference type="InterPro" id="IPR034455">
    <property type="entry name" value="CNL1"/>
</dbReference>
<keyword evidence="5" id="KW-0813">Transport</keyword>
<reference evidence="9 10" key="1">
    <citation type="submission" date="2014-03" db="EMBL/GenBank/DDBJ databases">
        <title>The genome of Kluyveromyces dobzhanskii.</title>
        <authorList>
            <person name="Nystedt B."/>
            <person name="Astrom S."/>
        </authorList>
    </citation>
    <scope>NUCLEOTIDE SEQUENCE [LARGE SCALE GENOMIC DNA]</scope>
    <source>
        <strain evidence="9 10">CBS 2104</strain>
    </source>
</reference>
<evidence type="ECO:0000256" key="1">
    <source>
        <dbReference type="ARBA" id="ARBA00003807"/>
    </source>
</evidence>
<comment type="subcellular location">
    <subcellularLocation>
        <location evidence="2">Cytoplasm</location>
    </subcellularLocation>
</comment>
<comment type="similarity">
    <text evidence="3">Belongs to the BLOC1S4 family.</text>
</comment>
<accession>A0A0A8LAB9</accession>
<evidence type="ECO:0000256" key="3">
    <source>
        <dbReference type="ARBA" id="ARBA00007289"/>
    </source>
</evidence>
<feature type="region of interest" description="Disordered" evidence="8">
    <location>
        <begin position="1"/>
        <end position="22"/>
    </location>
</feature>
<dbReference type="AlphaFoldDB" id="A0A0A8LAB9"/>